<dbReference type="SUPFAM" id="SSF54862">
    <property type="entry name" value="4Fe-4S ferredoxins"/>
    <property type="match status" value="1"/>
</dbReference>
<dbReference type="EMBL" id="BSRI01000002">
    <property type="protein sequence ID" value="GLV60822.1"/>
    <property type="molecule type" value="Genomic_DNA"/>
</dbReference>
<dbReference type="Pfam" id="PF13370">
    <property type="entry name" value="Fer4_13"/>
    <property type="match status" value="1"/>
</dbReference>
<evidence type="ECO:0000256" key="5">
    <source>
        <dbReference type="ARBA" id="ARBA00023014"/>
    </source>
</evidence>
<evidence type="ECO:0008006" key="8">
    <source>
        <dbReference type="Google" id="ProtNLM"/>
    </source>
</evidence>
<dbReference type="PANTHER" id="PTHR36923">
    <property type="entry name" value="FERREDOXIN"/>
    <property type="match status" value="1"/>
</dbReference>
<comment type="caution">
    <text evidence="6">The sequence shown here is derived from an EMBL/GenBank/DDBJ whole genome shotgun (WGS) entry which is preliminary data.</text>
</comment>
<proteinExistence type="predicted"/>
<keyword evidence="2" id="KW-0479">Metal-binding</keyword>
<sequence length="82" mass="8959">MRVIALTKKCIASGSCVLACSQAFTQSESDGTVEILQEHPPLELLQKVKYAAEACPAEVFVVEDEENTSELTLTADDREVEE</sequence>
<keyword evidence="5" id="KW-0411">Iron-sulfur</keyword>
<keyword evidence="1" id="KW-0813">Transport</keyword>
<evidence type="ECO:0000313" key="7">
    <source>
        <dbReference type="Proteomes" id="UP001344906"/>
    </source>
</evidence>
<dbReference type="InterPro" id="IPR051269">
    <property type="entry name" value="Fe-S_cluster_ET"/>
</dbReference>
<keyword evidence="4" id="KW-0408">Iron</keyword>
<evidence type="ECO:0000313" key="6">
    <source>
        <dbReference type="EMBL" id="GLV60822.1"/>
    </source>
</evidence>
<keyword evidence="3" id="KW-0249">Electron transport</keyword>
<evidence type="ECO:0000256" key="1">
    <source>
        <dbReference type="ARBA" id="ARBA00022448"/>
    </source>
</evidence>
<dbReference type="Gene3D" id="3.30.70.20">
    <property type="match status" value="1"/>
</dbReference>
<accession>A0ABQ6G6A2</accession>
<reference evidence="6 7" key="1">
    <citation type="submission" date="2023-02" db="EMBL/GenBank/DDBJ databases">
        <title>Dictyobacter halimunensis sp. nov., a new member of the class Ktedonobacteria from forest soil in a geothermal area.</title>
        <authorList>
            <person name="Rachmania M.K."/>
            <person name="Ningsih F."/>
            <person name="Sakai Y."/>
            <person name="Yabe S."/>
            <person name="Yokota A."/>
            <person name="Sjamsuridzal W."/>
        </authorList>
    </citation>
    <scope>NUCLEOTIDE SEQUENCE [LARGE SCALE GENOMIC DNA]</scope>
    <source>
        <strain evidence="6 7">S3.2.2.5</strain>
    </source>
</reference>
<name>A0ABQ6G6A2_9CHLR</name>
<dbReference type="Proteomes" id="UP001344906">
    <property type="component" value="Unassembled WGS sequence"/>
</dbReference>
<evidence type="ECO:0000256" key="3">
    <source>
        <dbReference type="ARBA" id="ARBA00022982"/>
    </source>
</evidence>
<keyword evidence="7" id="KW-1185">Reference proteome</keyword>
<gene>
    <name evidence="6" type="ORF">KDH_76410</name>
</gene>
<dbReference type="PANTHER" id="PTHR36923:SF3">
    <property type="entry name" value="FERREDOXIN"/>
    <property type="match status" value="1"/>
</dbReference>
<protein>
    <recommendedName>
        <fullName evidence="8">Ferredoxin</fullName>
    </recommendedName>
</protein>
<organism evidence="6 7">
    <name type="scientific">Dictyobacter halimunensis</name>
    <dbReference type="NCBI Taxonomy" id="3026934"/>
    <lineage>
        <taxon>Bacteria</taxon>
        <taxon>Bacillati</taxon>
        <taxon>Chloroflexota</taxon>
        <taxon>Ktedonobacteria</taxon>
        <taxon>Ktedonobacterales</taxon>
        <taxon>Dictyobacteraceae</taxon>
        <taxon>Dictyobacter</taxon>
    </lineage>
</organism>
<evidence type="ECO:0000256" key="2">
    <source>
        <dbReference type="ARBA" id="ARBA00022723"/>
    </source>
</evidence>
<evidence type="ECO:0000256" key="4">
    <source>
        <dbReference type="ARBA" id="ARBA00023004"/>
    </source>
</evidence>